<dbReference type="AlphaFoldDB" id="A0AB34KUS5"/>
<feature type="transmembrane region" description="Helical" evidence="2">
    <location>
        <begin position="53"/>
        <end position="71"/>
    </location>
</feature>
<evidence type="ECO:0000256" key="1">
    <source>
        <dbReference type="SAM" id="MobiDB-lite"/>
    </source>
</evidence>
<feature type="compositionally biased region" description="Basic and acidic residues" evidence="1">
    <location>
        <begin position="32"/>
        <end position="45"/>
    </location>
</feature>
<gene>
    <name evidence="3" type="ORF">WHR41_02892</name>
</gene>
<accession>A0AB34KUS5</accession>
<evidence type="ECO:0000256" key="2">
    <source>
        <dbReference type="SAM" id="Phobius"/>
    </source>
</evidence>
<keyword evidence="2" id="KW-0472">Membrane</keyword>
<dbReference type="EMBL" id="JAAQHG020000007">
    <property type="protein sequence ID" value="KAL1588538.1"/>
    <property type="molecule type" value="Genomic_DNA"/>
</dbReference>
<reference evidence="3 4" key="1">
    <citation type="journal article" date="2020" name="Microbiol. Resour. Announc.">
        <title>Draft Genome Sequence of a Cladosporium Species Isolated from the Mesophotic Ascidian Didemnum maculosum.</title>
        <authorList>
            <person name="Gioti A."/>
            <person name="Siaperas R."/>
            <person name="Nikolaivits E."/>
            <person name="Le Goff G."/>
            <person name="Ouazzani J."/>
            <person name="Kotoulas G."/>
            <person name="Topakas E."/>
        </authorList>
    </citation>
    <scope>NUCLEOTIDE SEQUENCE [LARGE SCALE GENOMIC DNA]</scope>
    <source>
        <strain evidence="3 4">TM138-S3</strain>
    </source>
</reference>
<proteinExistence type="predicted"/>
<name>A0AB34KUS5_9PEZI</name>
<feature type="region of interest" description="Disordered" evidence="1">
    <location>
        <begin position="82"/>
        <end position="106"/>
    </location>
</feature>
<keyword evidence="2" id="KW-1133">Transmembrane helix</keyword>
<dbReference type="RefSeq" id="XP_069231643.1">
    <property type="nucleotide sequence ID" value="XM_069371498.1"/>
</dbReference>
<dbReference type="GeneID" id="96004336"/>
<keyword evidence="4" id="KW-1185">Reference proteome</keyword>
<sequence length="106" mass="12595">MFRTTRLVGTATRRMPVFQRRLQSTQQPPEPPKSEEPKSNPHRDFYKYRSRPVFKSVLVAIFTYQVLYWGWLKLESMETKHNKEGELRSIESEIRRHAQGRKSGST</sequence>
<dbReference type="Proteomes" id="UP000803884">
    <property type="component" value="Unassembled WGS sequence"/>
</dbReference>
<feature type="region of interest" description="Disordered" evidence="1">
    <location>
        <begin position="1"/>
        <end position="45"/>
    </location>
</feature>
<organism evidence="3 4">
    <name type="scientific">Cladosporium halotolerans</name>
    <dbReference type="NCBI Taxonomy" id="1052096"/>
    <lineage>
        <taxon>Eukaryota</taxon>
        <taxon>Fungi</taxon>
        <taxon>Dikarya</taxon>
        <taxon>Ascomycota</taxon>
        <taxon>Pezizomycotina</taxon>
        <taxon>Dothideomycetes</taxon>
        <taxon>Dothideomycetidae</taxon>
        <taxon>Cladosporiales</taxon>
        <taxon>Cladosporiaceae</taxon>
        <taxon>Cladosporium</taxon>
    </lineage>
</organism>
<comment type="caution">
    <text evidence="3">The sequence shown here is derived from an EMBL/GenBank/DDBJ whole genome shotgun (WGS) entry which is preliminary data.</text>
</comment>
<protein>
    <submittedName>
        <fullName evidence="3">Uncharacterized protein</fullName>
    </submittedName>
</protein>
<keyword evidence="2" id="KW-0812">Transmembrane</keyword>
<evidence type="ECO:0000313" key="3">
    <source>
        <dbReference type="EMBL" id="KAL1588538.1"/>
    </source>
</evidence>
<evidence type="ECO:0000313" key="4">
    <source>
        <dbReference type="Proteomes" id="UP000803884"/>
    </source>
</evidence>
<feature type="compositionally biased region" description="Basic and acidic residues" evidence="1">
    <location>
        <begin position="82"/>
        <end position="96"/>
    </location>
</feature>